<dbReference type="EMBL" id="NIHM01000033">
    <property type="protein sequence ID" value="PLT52460.1"/>
    <property type="molecule type" value="Genomic_DNA"/>
</dbReference>
<dbReference type="NCBIfam" id="TIGR01863">
    <property type="entry name" value="cas_Csd1"/>
    <property type="match status" value="1"/>
</dbReference>
<gene>
    <name evidence="1" type="primary">cas8c</name>
    <name evidence="1" type="ORF">CDL18_14695</name>
</gene>
<protein>
    <submittedName>
        <fullName evidence="1">Type I-C CRISPR-associated protein Cas8c/Csd1</fullName>
    </submittedName>
</protein>
<dbReference type="InterPro" id="IPR010144">
    <property type="entry name" value="CRISPR-assoc_prot_Csd1-typ"/>
</dbReference>
<accession>A0A2N5NEC6</accession>
<dbReference type="Proteomes" id="UP000234849">
    <property type="component" value="Unassembled WGS sequence"/>
</dbReference>
<evidence type="ECO:0000313" key="2">
    <source>
        <dbReference type="Proteomes" id="UP000234849"/>
    </source>
</evidence>
<proteinExistence type="predicted"/>
<dbReference type="RefSeq" id="WP_101880310.1">
    <property type="nucleotide sequence ID" value="NZ_CAXULC010000009.1"/>
</dbReference>
<dbReference type="CDD" id="cd09757">
    <property type="entry name" value="Cas8c_I-C"/>
    <property type="match status" value="1"/>
</dbReference>
<dbReference type="Pfam" id="PF09709">
    <property type="entry name" value="Cas_Csd1"/>
    <property type="match status" value="1"/>
</dbReference>
<organism evidence="1 2">
    <name type="scientific">Mediterraneibacter gnavus</name>
    <name type="common">Ruminococcus gnavus</name>
    <dbReference type="NCBI Taxonomy" id="33038"/>
    <lineage>
        <taxon>Bacteria</taxon>
        <taxon>Bacillati</taxon>
        <taxon>Bacillota</taxon>
        <taxon>Clostridia</taxon>
        <taxon>Lachnospirales</taxon>
        <taxon>Lachnospiraceae</taxon>
        <taxon>Mediterraneibacter</taxon>
    </lineage>
</organism>
<sequence>MILQALAKYYENLAEEGKVPKPGWCSAKVSYQINLSEEGDVKGISCLKTEEERGKKTVQVPQVFLVPEMVTRSSGVSANFLCDNAKYLLGISQETDEKSKKRAKECFDAARERHLSILAPGKSTMAKAVYLFFEKWNPEEAMEHPEIRDNWEEITDGSNLIFGMDMDYAQDDTEVKVAWDSHNSGESKDVQGICLVTGERAEIARIHRGIKGVPGAQSSGAALVSFNAPAFESYGKEQSYNAPVGTYGEFAYTTALNYLLSNRTYSLQIGDTMVVFWAESAEVDYQAVFMGCMDPPTDNQEELKGLFERIRLGRSVIHQGNELDPEQRFYVLGLAPNAARLSVRFFYENSFGNILKNISAHYKRMELIRPKWEQKEYLSVREMLFETVNKKSTDKKPVSNMAAMTFRAILSGSRYPERLYSDTLIRIRAEQEEGKLNWRRIAIIKAYLMRNRNWEKGEDYMGLNEESNDIAYVLGRLFFVLEAIQIEANPDIQATIRDRYYNSACGTPTSVFPILIKLKNSHLKKIGREKDGAKKYYEKLLAELMWKIDCEKGFPKRLSLEEQGMFAIGYYHQKQKKYEKREEK</sequence>
<dbReference type="AlphaFoldDB" id="A0A2N5NEC6"/>
<reference evidence="1 2" key="1">
    <citation type="journal article" date="2017" name="Genome Med.">
        <title>A novel Ruminococcus gnavus clade enriched in inflammatory bowel disease patients.</title>
        <authorList>
            <person name="Hall A.B."/>
            <person name="Yassour M."/>
            <person name="Sauk J."/>
            <person name="Garner A."/>
            <person name="Jiang X."/>
            <person name="Arthur T."/>
            <person name="Lagoudas G.K."/>
            <person name="Vatanen T."/>
            <person name="Fornelos N."/>
            <person name="Wilson R."/>
            <person name="Bertha M."/>
            <person name="Cohen M."/>
            <person name="Garber J."/>
            <person name="Khalili H."/>
            <person name="Gevers D."/>
            <person name="Ananthakrishnan A.N."/>
            <person name="Kugathasan S."/>
            <person name="Lander E.S."/>
            <person name="Blainey P."/>
            <person name="Vlamakis H."/>
            <person name="Xavier R.J."/>
            <person name="Huttenhower C."/>
        </authorList>
    </citation>
    <scope>NUCLEOTIDE SEQUENCE [LARGE SCALE GENOMIC DNA]</scope>
    <source>
        <strain evidence="1 2">RJX1118</strain>
    </source>
</reference>
<comment type="caution">
    <text evidence="1">The sequence shown here is derived from an EMBL/GenBank/DDBJ whole genome shotgun (WGS) entry which is preliminary data.</text>
</comment>
<evidence type="ECO:0000313" key="1">
    <source>
        <dbReference type="EMBL" id="PLT52460.1"/>
    </source>
</evidence>
<name>A0A2N5NEC6_MEDGN</name>